<dbReference type="Pfam" id="PF00002">
    <property type="entry name" value="7tm_2"/>
    <property type="match status" value="1"/>
</dbReference>
<dbReference type="GO" id="GO:0007189">
    <property type="term" value="P:adenylate cyclase-activating G protein-coupled receptor signaling pathway"/>
    <property type="evidence" value="ECO:0007669"/>
    <property type="project" value="TreeGrafter"/>
</dbReference>
<keyword evidence="4" id="KW-0472">Membrane</keyword>
<evidence type="ECO:0008006" key="8">
    <source>
        <dbReference type="Google" id="ProtNLM"/>
    </source>
</evidence>
<dbReference type="PANTHER" id="PTHR23112">
    <property type="entry name" value="G PROTEIN-COUPLED RECEPTOR 157-RELATED"/>
    <property type="match status" value="1"/>
</dbReference>
<comment type="subcellular location">
    <subcellularLocation>
        <location evidence="1">Membrane</location>
        <topology evidence="1">Multi-pass membrane protein</topology>
    </subcellularLocation>
</comment>
<evidence type="ECO:0000256" key="4">
    <source>
        <dbReference type="ARBA" id="ARBA00023136"/>
    </source>
</evidence>
<evidence type="ECO:0000259" key="6">
    <source>
        <dbReference type="PROSITE" id="PS50262"/>
    </source>
</evidence>
<dbReference type="EMBL" id="JH816462">
    <property type="protein sequence ID" value="EKC31287.1"/>
    <property type="molecule type" value="Genomic_DNA"/>
</dbReference>
<evidence type="ECO:0000259" key="5">
    <source>
        <dbReference type="PROSITE" id="PS50261"/>
    </source>
</evidence>
<dbReference type="InterPro" id="IPR000832">
    <property type="entry name" value="GPCR_2_secretin-like"/>
</dbReference>
<dbReference type="PRINTS" id="PR02001">
    <property type="entry name" value="GCR1CAMPR"/>
</dbReference>
<dbReference type="PROSITE" id="PS50262">
    <property type="entry name" value="G_PROTEIN_RECEP_F1_2"/>
    <property type="match status" value="1"/>
</dbReference>
<dbReference type="GO" id="GO:0007166">
    <property type="term" value="P:cell surface receptor signaling pathway"/>
    <property type="evidence" value="ECO:0007669"/>
    <property type="project" value="InterPro"/>
</dbReference>
<dbReference type="GO" id="GO:0004930">
    <property type="term" value="F:G protein-coupled receptor activity"/>
    <property type="evidence" value="ECO:0007669"/>
    <property type="project" value="InterPro"/>
</dbReference>
<proteinExistence type="predicted"/>
<evidence type="ECO:0000313" key="7">
    <source>
        <dbReference type="EMBL" id="EKC31287.1"/>
    </source>
</evidence>
<dbReference type="InterPro" id="IPR022343">
    <property type="entry name" value="GCR1-cAMP_receptor"/>
</dbReference>
<dbReference type="SUPFAM" id="SSF81321">
    <property type="entry name" value="Family A G protein-coupled receptor-like"/>
    <property type="match status" value="1"/>
</dbReference>
<evidence type="ECO:0000256" key="3">
    <source>
        <dbReference type="ARBA" id="ARBA00022989"/>
    </source>
</evidence>
<gene>
    <name evidence="7" type="ORF">CGI_10007511</name>
</gene>
<dbReference type="PANTHER" id="PTHR23112:SF47">
    <property type="entry name" value="G-PROTEIN COUPLED RECEPTOR 157"/>
    <property type="match status" value="1"/>
</dbReference>
<feature type="domain" description="G-protein coupled receptors family 2 profile 2" evidence="5">
    <location>
        <begin position="7"/>
        <end position="137"/>
    </location>
</feature>
<dbReference type="GO" id="GO:0005886">
    <property type="term" value="C:plasma membrane"/>
    <property type="evidence" value="ECO:0007669"/>
    <property type="project" value="TreeGrafter"/>
</dbReference>
<protein>
    <recommendedName>
        <fullName evidence="8">G-protein coupled receptors family 1 profile domain-containing protein</fullName>
    </recommendedName>
</protein>
<dbReference type="AlphaFoldDB" id="K1Q3Z8"/>
<dbReference type="PROSITE" id="PS50261">
    <property type="entry name" value="G_PROTEIN_RECEP_F2_4"/>
    <property type="match status" value="1"/>
</dbReference>
<dbReference type="HOGENOM" id="CLU_1715045_0_0_1"/>
<dbReference type="InterPro" id="IPR017981">
    <property type="entry name" value="GPCR_2-like_7TM"/>
</dbReference>
<dbReference type="InterPro" id="IPR017452">
    <property type="entry name" value="GPCR_Rhodpsn_7TM"/>
</dbReference>
<accession>K1Q3Z8</accession>
<dbReference type="InParanoid" id="K1Q3Z8"/>
<feature type="domain" description="G-protein coupled receptors family 1 profile" evidence="6">
    <location>
        <begin position="21"/>
        <end position="153"/>
    </location>
</feature>
<keyword evidence="2" id="KW-0812">Transmembrane</keyword>
<organism evidence="7">
    <name type="scientific">Magallana gigas</name>
    <name type="common">Pacific oyster</name>
    <name type="synonym">Crassostrea gigas</name>
    <dbReference type="NCBI Taxonomy" id="29159"/>
    <lineage>
        <taxon>Eukaryota</taxon>
        <taxon>Metazoa</taxon>
        <taxon>Spiralia</taxon>
        <taxon>Lophotrochozoa</taxon>
        <taxon>Mollusca</taxon>
        <taxon>Bivalvia</taxon>
        <taxon>Autobranchia</taxon>
        <taxon>Pteriomorphia</taxon>
        <taxon>Ostreida</taxon>
        <taxon>Ostreoidea</taxon>
        <taxon>Ostreidae</taxon>
        <taxon>Magallana</taxon>
    </lineage>
</organism>
<reference evidence="7" key="1">
    <citation type="journal article" date="2012" name="Nature">
        <title>The oyster genome reveals stress adaptation and complexity of shell formation.</title>
        <authorList>
            <person name="Zhang G."/>
            <person name="Fang X."/>
            <person name="Guo X."/>
            <person name="Li L."/>
            <person name="Luo R."/>
            <person name="Xu F."/>
            <person name="Yang P."/>
            <person name="Zhang L."/>
            <person name="Wang X."/>
            <person name="Qi H."/>
            <person name="Xiong Z."/>
            <person name="Que H."/>
            <person name="Xie Y."/>
            <person name="Holland P.W."/>
            <person name="Paps J."/>
            <person name="Zhu Y."/>
            <person name="Wu F."/>
            <person name="Chen Y."/>
            <person name="Wang J."/>
            <person name="Peng C."/>
            <person name="Meng J."/>
            <person name="Yang L."/>
            <person name="Liu J."/>
            <person name="Wen B."/>
            <person name="Zhang N."/>
            <person name="Huang Z."/>
            <person name="Zhu Q."/>
            <person name="Feng Y."/>
            <person name="Mount A."/>
            <person name="Hedgecock D."/>
            <person name="Xu Z."/>
            <person name="Liu Y."/>
            <person name="Domazet-Loso T."/>
            <person name="Du Y."/>
            <person name="Sun X."/>
            <person name="Zhang S."/>
            <person name="Liu B."/>
            <person name="Cheng P."/>
            <person name="Jiang X."/>
            <person name="Li J."/>
            <person name="Fan D."/>
            <person name="Wang W."/>
            <person name="Fu W."/>
            <person name="Wang T."/>
            <person name="Wang B."/>
            <person name="Zhang J."/>
            <person name="Peng Z."/>
            <person name="Li Y."/>
            <person name="Li N."/>
            <person name="Wang J."/>
            <person name="Chen M."/>
            <person name="He Y."/>
            <person name="Tan F."/>
            <person name="Song X."/>
            <person name="Zheng Q."/>
            <person name="Huang R."/>
            <person name="Yang H."/>
            <person name="Du X."/>
            <person name="Chen L."/>
            <person name="Yang M."/>
            <person name="Gaffney P.M."/>
            <person name="Wang S."/>
            <person name="Luo L."/>
            <person name="She Z."/>
            <person name="Ming Y."/>
            <person name="Huang W."/>
            <person name="Zhang S."/>
            <person name="Huang B."/>
            <person name="Zhang Y."/>
            <person name="Qu T."/>
            <person name="Ni P."/>
            <person name="Miao G."/>
            <person name="Wang J."/>
            <person name="Wang Q."/>
            <person name="Steinberg C.E."/>
            <person name="Wang H."/>
            <person name="Li N."/>
            <person name="Qian L."/>
            <person name="Zhang G."/>
            <person name="Li Y."/>
            <person name="Yang H."/>
            <person name="Liu X."/>
            <person name="Wang J."/>
            <person name="Yin Y."/>
            <person name="Wang J."/>
        </authorList>
    </citation>
    <scope>NUCLEOTIDE SEQUENCE [LARGE SCALE GENOMIC DNA]</scope>
    <source>
        <strain evidence="7">05x7-T-G4-1.051#20</strain>
    </source>
</reference>
<keyword evidence="3" id="KW-1133">Transmembrane helix</keyword>
<evidence type="ECO:0000256" key="2">
    <source>
        <dbReference type="ARBA" id="ARBA00022692"/>
    </source>
</evidence>
<name>K1Q3Z8_MAGGI</name>
<evidence type="ECO:0000256" key="1">
    <source>
        <dbReference type="ARBA" id="ARBA00004141"/>
    </source>
</evidence>
<dbReference type="Gene3D" id="1.20.1070.10">
    <property type="entry name" value="Rhodopsin 7-helix transmembrane proteins"/>
    <property type="match status" value="1"/>
</dbReference>
<sequence length="153" mass="16704">MSDTCVLSSLTLVSSSASVLGGICLLVTHYKIKTLHYGLRNILCFLTISDILTSSGYIVGAINSMIESSGGKYSDVVCKAQSFLTTFSNLASFSWTSMIAVHLYLLVVTPMDWDKKKSLKVVYHIIGWLIPGKIAVIHPFTVTAVLIVCREPK</sequence>